<protein>
    <submittedName>
        <fullName evidence="1">Unannotated protein</fullName>
    </submittedName>
</protein>
<sequence>MHVTDDTTRSTLRRVHPIERLRFVARSQGAPADVLVQESALALSAFRDDPAGLVAACRRIIDRHLTCSPLWWLCARMLCAPDAMQEARAAVTAIESDPTAKLLAQALPADASVVIIGWPEQAVGALRRRGDVEVMIVDVDGEADEAVRQLERIDVDATAVAARNAASAVALAEIVILDCFALGPETLLAPAGSLAAAAVAGHVGAEVWALAGVGRLMPASMFDALVNRWSASAEPLSTTAEIVPHELVTHCAGVGGVGTLAESLKATDCPVAPELFRLVG</sequence>
<evidence type="ECO:0000313" key="1">
    <source>
        <dbReference type="EMBL" id="CAB4899535.1"/>
    </source>
</evidence>
<gene>
    <name evidence="1" type="ORF">UFOPK3519_00764</name>
</gene>
<reference evidence="1" key="1">
    <citation type="submission" date="2020-05" db="EMBL/GenBank/DDBJ databases">
        <authorList>
            <person name="Chiriac C."/>
            <person name="Salcher M."/>
            <person name="Ghai R."/>
            <person name="Kavagutti S V."/>
        </authorList>
    </citation>
    <scope>NUCLEOTIDE SEQUENCE</scope>
</reference>
<dbReference type="SUPFAM" id="SSF100950">
    <property type="entry name" value="NagB/RpiA/CoA transferase-like"/>
    <property type="match status" value="1"/>
</dbReference>
<name>A0A6J7G2J2_9ZZZZ</name>
<dbReference type="AlphaFoldDB" id="A0A6J7G2J2"/>
<dbReference type="EMBL" id="CAFBMG010000045">
    <property type="protein sequence ID" value="CAB4899535.1"/>
    <property type="molecule type" value="Genomic_DNA"/>
</dbReference>
<organism evidence="1">
    <name type="scientific">freshwater metagenome</name>
    <dbReference type="NCBI Taxonomy" id="449393"/>
    <lineage>
        <taxon>unclassified sequences</taxon>
        <taxon>metagenomes</taxon>
        <taxon>ecological metagenomes</taxon>
    </lineage>
</organism>
<accession>A0A6J7G2J2</accession>
<proteinExistence type="predicted"/>
<dbReference type="InterPro" id="IPR037171">
    <property type="entry name" value="NagB/RpiA_transferase-like"/>
</dbReference>